<dbReference type="Proteomes" id="UP001329825">
    <property type="component" value="Chromosome 6"/>
</dbReference>
<feature type="coiled-coil region" evidence="1">
    <location>
        <begin position="24"/>
        <end position="58"/>
    </location>
</feature>
<reference evidence="2 3" key="1">
    <citation type="submission" date="2024-01" db="EMBL/GenBank/DDBJ databases">
        <title>Comparative genomics of Cryptococcus and Kwoniella reveals pathogenesis evolution and contrasting modes of karyotype evolution via chromosome fusion or intercentromeric recombination.</title>
        <authorList>
            <person name="Coelho M.A."/>
            <person name="David-Palma M."/>
            <person name="Shea T."/>
            <person name="Bowers K."/>
            <person name="McGinley-Smith S."/>
            <person name="Mohammad A.W."/>
            <person name="Gnirke A."/>
            <person name="Yurkov A.M."/>
            <person name="Nowrousian M."/>
            <person name="Sun S."/>
            <person name="Cuomo C.A."/>
            <person name="Heitman J."/>
        </authorList>
    </citation>
    <scope>NUCLEOTIDE SEQUENCE [LARGE SCALE GENOMIC DNA]</scope>
    <source>
        <strain evidence="2">CBS 11374</strain>
    </source>
</reference>
<dbReference type="EMBL" id="CP141886">
    <property type="protein sequence ID" value="WRT68151.1"/>
    <property type="molecule type" value="Genomic_DNA"/>
</dbReference>
<dbReference type="RefSeq" id="XP_062792891.1">
    <property type="nucleotide sequence ID" value="XM_062936840.1"/>
</dbReference>
<accession>A0ABZ1D596</accession>
<proteinExistence type="predicted"/>
<gene>
    <name evidence="2" type="ORF">IL334_005126</name>
</gene>
<dbReference type="CDD" id="cd14686">
    <property type="entry name" value="bZIP"/>
    <property type="match status" value="1"/>
</dbReference>
<keyword evidence="1" id="KW-0175">Coiled coil</keyword>
<evidence type="ECO:0000313" key="2">
    <source>
        <dbReference type="EMBL" id="WRT68151.1"/>
    </source>
</evidence>
<keyword evidence="3" id="KW-1185">Reference proteome</keyword>
<name>A0ABZ1D596_9TREE</name>
<protein>
    <recommendedName>
        <fullName evidence="4">BZIP domain-containing protein</fullName>
    </recommendedName>
</protein>
<evidence type="ECO:0008006" key="4">
    <source>
        <dbReference type="Google" id="ProtNLM"/>
    </source>
</evidence>
<sequence length="243" mass="27645">MVRGRPVDLQLPPSRSLLTQREYRARKAARIEQLEEENERLRAENEMLVRQLSHFRELNDRGDSTQTLAQRTWALAMRRDLEQAMTRLDQIWGVTPGETSFAPSSHIILPSLVTGASNPPLEPQVPPDLLIDEQRLSPPPVRMNSLDHNHLTRHVNTVPSVTRLEPIILNDMHEPHDIVYQSDIRSTSSQTTDKRLCPKDNDLAEMTCQQRSSSMSITMPAETKVVGLDESQCCYGFVDCDPE</sequence>
<evidence type="ECO:0000313" key="3">
    <source>
        <dbReference type="Proteomes" id="UP001329825"/>
    </source>
</evidence>
<dbReference type="GeneID" id="87957257"/>
<organism evidence="2 3">
    <name type="scientific">Kwoniella shivajii</name>
    <dbReference type="NCBI Taxonomy" id="564305"/>
    <lineage>
        <taxon>Eukaryota</taxon>
        <taxon>Fungi</taxon>
        <taxon>Dikarya</taxon>
        <taxon>Basidiomycota</taxon>
        <taxon>Agaricomycotina</taxon>
        <taxon>Tremellomycetes</taxon>
        <taxon>Tremellales</taxon>
        <taxon>Cryptococcaceae</taxon>
        <taxon>Kwoniella</taxon>
    </lineage>
</organism>
<evidence type="ECO:0000256" key="1">
    <source>
        <dbReference type="SAM" id="Coils"/>
    </source>
</evidence>